<keyword evidence="2" id="KW-0808">Transferase</keyword>
<dbReference type="PANTHER" id="PTHR43247:SF1">
    <property type="entry name" value="PHOSPHOSERINE AMINOTRANSFERASE"/>
    <property type="match status" value="1"/>
</dbReference>
<dbReference type="InterPro" id="IPR015422">
    <property type="entry name" value="PyrdxlP-dep_Trfase_small"/>
</dbReference>
<dbReference type="GO" id="GO:0006564">
    <property type="term" value="P:L-serine biosynthetic process"/>
    <property type="evidence" value="ECO:0007669"/>
    <property type="project" value="InterPro"/>
</dbReference>
<dbReference type="Proteomes" id="UP000663865">
    <property type="component" value="Unassembled WGS sequence"/>
</dbReference>
<dbReference type="Proteomes" id="UP000663838">
    <property type="component" value="Unassembled WGS sequence"/>
</dbReference>
<organism evidence="5 7">
    <name type="scientific">Rotaria socialis</name>
    <dbReference type="NCBI Taxonomy" id="392032"/>
    <lineage>
        <taxon>Eukaryota</taxon>
        <taxon>Metazoa</taxon>
        <taxon>Spiralia</taxon>
        <taxon>Gnathifera</taxon>
        <taxon>Rotifera</taxon>
        <taxon>Eurotatoria</taxon>
        <taxon>Bdelloidea</taxon>
        <taxon>Philodinida</taxon>
        <taxon>Philodinidae</taxon>
        <taxon>Rotaria</taxon>
    </lineage>
</organism>
<dbReference type="AlphaFoldDB" id="A0A818B456"/>
<comment type="cofactor">
    <cofactor evidence="1">
        <name>pyridoxal 5'-phosphate</name>
        <dbReference type="ChEBI" id="CHEBI:597326"/>
    </cofactor>
</comment>
<dbReference type="InterPro" id="IPR022278">
    <property type="entry name" value="Pser_aminoTfrase"/>
</dbReference>
<evidence type="ECO:0000256" key="3">
    <source>
        <dbReference type="ARBA" id="ARBA00022898"/>
    </source>
</evidence>
<proteinExistence type="predicted"/>
<comment type="caution">
    <text evidence="5">The sequence shown here is derived from an EMBL/GenBank/DDBJ whole genome shotgun (WGS) entry which is preliminary data.</text>
</comment>
<evidence type="ECO:0000256" key="4">
    <source>
        <dbReference type="ARBA" id="ARBA00029440"/>
    </source>
</evidence>
<evidence type="ECO:0000313" key="6">
    <source>
        <dbReference type="EMBL" id="CAF4614709.1"/>
    </source>
</evidence>
<dbReference type="GO" id="GO:0005737">
    <property type="term" value="C:cytoplasm"/>
    <property type="evidence" value="ECO:0007669"/>
    <property type="project" value="TreeGrafter"/>
</dbReference>
<comment type="pathway">
    <text evidence="4">Amino-acid biosynthesis.</text>
</comment>
<dbReference type="Gene3D" id="3.90.1150.10">
    <property type="entry name" value="Aspartate Aminotransferase, domain 1"/>
    <property type="match status" value="1"/>
</dbReference>
<evidence type="ECO:0000313" key="7">
    <source>
        <dbReference type="Proteomes" id="UP000663865"/>
    </source>
</evidence>
<dbReference type="EMBL" id="CAJOBS010000629">
    <property type="protein sequence ID" value="CAF4614709.1"/>
    <property type="molecule type" value="Genomic_DNA"/>
</dbReference>
<dbReference type="EMBL" id="CAJNYV010001301">
    <property type="protein sequence ID" value="CAF3414150.1"/>
    <property type="molecule type" value="Genomic_DNA"/>
</dbReference>
<reference evidence="5" key="1">
    <citation type="submission" date="2021-02" db="EMBL/GenBank/DDBJ databases">
        <authorList>
            <person name="Nowell W R."/>
        </authorList>
    </citation>
    <scope>NUCLEOTIDE SEQUENCE</scope>
</reference>
<dbReference type="GO" id="GO:0030170">
    <property type="term" value="F:pyridoxal phosphate binding"/>
    <property type="evidence" value="ECO:0007669"/>
    <property type="project" value="TreeGrafter"/>
</dbReference>
<keyword evidence="3" id="KW-0663">Pyridoxal phosphate</keyword>
<sequence length="97" mass="11301">MSSNFLTKPFDITKLALVFASAQKHFGASDLIEQTAMDLFNSINRKYRSRVNIPFRIVRNGQPDERLESLFIHQAIQSNMIEFERPSDCWWYSSKAV</sequence>
<dbReference type="GO" id="GO:0004648">
    <property type="term" value="F:O-phospho-L-serine:2-oxoglutarate aminotransferase activity"/>
    <property type="evidence" value="ECO:0007669"/>
    <property type="project" value="InterPro"/>
</dbReference>
<name>A0A818B456_9BILA</name>
<evidence type="ECO:0000313" key="5">
    <source>
        <dbReference type="EMBL" id="CAF3414150.1"/>
    </source>
</evidence>
<gene>
    <name evidence="5" type="ORF">KIK155_LOCUS9313</name>
    <name evidence="6" type="ORF">TOA249_LOCUS11548</name>
</gene>
<protein>
    <submittedName>
        <fullName evidence="5">Uncharacterized protein</fullName>
    </submittedName>
</protein>
<evidence type="ECO:0000256" key="1">
    <source>
        <dbReference type="ARBA" id="ARBA00001933"/>
    </source>
</evidence>
<evidence type="ECO:0000256" key="2">
    <source>
        <dbReference type="ARBA" id="ARBA00022679"/>
    </source>
</evidence>
<accession>A0A818B456</accession>
<dbReference type="PANTHER" id="PTHR43247">
    <property type="entry name" value="PHOSPHOSERINE AMINOTRANSFERASE"/>
    <property type="match status" value="1"/>
</dbReference>